<evidence type="ECO:0000313" key="1">
    <source>
        <dbReference type="EMBL" id="PVZ71748.1"/>
    </source>
</evidence>
<dbReference type="Gene3D" id="2.130.10.10">
    <property type="entry name" value="YVTN repeat-like/Quinoprotein amine dehydrogenase"/>
    <property type="match status" value="1"/>
</dbReference>
<evidence type="ECO:0000313" key="2">
    <source>
        <dbReference type="Proteomes" id="UP000244906"/>
    </source>
</evidence>
<dbReference type="EMBL" id="QDDL01000001">
    <property type="protein sequence ID" value="PVZ71748.1"/>
    <property type="molecule type" value="Genomic_DNA"/>
</dbReference>
<reference evidence="1 2" key="1">
    <citation type="submission" date="2018-04" db="EMBL/GenBank/DDBJ databases">
        <title>Thalassorhabdus spongiae gen. nov., sp. nov., isolated from a marine sponge in South-West Iceland.</title>
        <authorList>
            <person name="Knobloch S."/>
            <person name="Daussin A."/>
            <person name="Johannsson R."/>
            <person name="Marteinsson V.T."/>
        </authorList>
    </citation>
    <scope>NUCLEOTIDE SEQUENCE [LARGE SCALE GENOMIC DNA]</scope>
    <source>
        <strain evidence="1 2">Hp12</strain>
    </source>
</reference>
<dbReference type="OrthoDB" id="7071235at2"/>
<keyword evidence="2" id="KW-1185">Reference proteome</keyword>
<dbReference type="AlphaFoldDB" id="A0A2V1H3F3"/>
<dbReference type="RefSeq" id="WP_116685337.1">
    <property type="nucleotide sequence ID" value="NZ_CAWNYD010000001.1"/>
</dbReference>
<name>A0A2V1H3F3_9GAMM</name>
<dbReference type="Proteomes" id="UP000244906">
    <property type="component" value="Unassembled WGS sequence"/>
</dbReference>
<dbReference type="InterPro" id="IPR015943">
    <property type="entry name" value="WD40/YVTN_repeat-like_dom_sf"/>
</dbReference>
<sequence>MKMVYIQSPDLWKGEAPDHPAVCSDSFLGKLSLLKEKTSFLDYGGGHFSGTVLFNGQRYALIKDDLFPDGNGFDSGEYHFFSSNKEELDGNEDILCSLSRSISFDIDYTDTIIAYDCFDDMFKSVDLNSGLVASMSLDYWFDEQVGDYYCVIDRENKLSLYDKNLELLWNSPLQAIEYVKPYSRFFSRLYKDALLVNLGSFDKKEALQQGLLEKSGLSASQRTSELVNFNLKDGHKNWTYFTQSEIEAWQLVDDRIYLATSYELQVLDASSGKVLVHKNFPWTDQLIEEFSAGLYVTDSLVIYGHASQRKLLILNRSDLSLIRDVALPEHWHPSSRFRTFADQDNGLLYIGLTTDQVVALTGAQLAIDLADIQAPLEIEKTPEFKLEWIKSNLDESRQSLVITCDDPDYADDFDTVLRISDRLIRDQAYYHSSYCPMKGLRGQNDYCTADFDGQIRFNFFGNVFNTALVQQRMEMMEQLFANWVEEMSISSNNFPVGLTTNRKR</sequence>
<gene>
    <name evidence="1" type="ORF">DC094_01600</name>
</gene>
<protein>
    <submittedName>
        <fullName evidence="1">Uncharacterized protein</fullName>
    </submittedName>
</protein>
<comment type="caution">
    <text evidence="1">The sequence shown here is derived from an EMBL/GenBank/DDBJ whole genome shotgun (WGS) entry which is preliminary data.</text>
</comment>
<organism evidence="1 2">
    <name type="scientific">Pelagibaculum spongiae</name>
    <dbReference type="NCBI Taxonomy" id="2080658"/>
    <lineage>
        <taxon>Bacteria</taxon>
        <taxon>Pseudomonadati</taxon>
        <taxon>Pseudomonadota</taxon>
        <taxon>Gammaproteobacteria</taxon>
        <taxon>Oceanospirillales</taxon>
        <taxon>Pelagibaculum</taxon>
    </lineage>
</organism>
<proteinExistence type="predicted"/>
<accession>A0A2V1H3F3</accession>